<dbReference type="OrthoDB" id="410381at2759"/>
<dbReference type="EMBL" id="KZ519145">
    <property type="protein sequence ID" value="PKU28807.1"/>
    <property type="molecule type" value="Genomic_DNA"/>
</dbReference>
<reference evidence="2" key="2">
    <citation type="submission" date="2017-12" db="EMBL/GenBank/DDBJ databases">
        <title>Genome sequence of the Bar-tailed Godwit (Limosa lapponica baueri).</title>
        <authorList>
            <person name="Lima N.C.B."/>
            <person name="Parody-Merino A.M."/>
            <person name="Battley P.F."/>
            <person name="Fidler A.E."/>
            <person name="Prosdocimi F."/>
        </authorList>
    </citation>
    <scope>NUCLEOTIDE SEQUENCE [LARGE SCALE GENOMIC DNA]</scope>
</reference>
<evidence type="ECO:0000313" key="2">
    <source>
        <dbReference type="Proteomes" id="UP000233556"/>
    </source>
</evidence>
<dbReference type="GO" id="GO:0003964">
    <property type="term" value="F:RNA-directed DNA polymerase activity"/>
    <property type="evidence" value="ECO:0007669"/>
    <property type="project" value="UniProtKB-KW"/>
</dbReference>
<sequence length="70" mass="8087">MSLTSELRKVMEQIILSATTRHVQDNQAIGPSQHGLMKGRPCFSNLIFYYDKEQRKALHSVCLKREGRCH</sequence>
<keyword evidence="1" id="KW-0548">Nucleotidyltransferase</keyword>
<proteinExistence type="predicted"/>
<reference evidence="2" key="1">
    <citation type="submission" date="2017-11" db="EMBL/GenBank/DDBJ databases">
        <authorList>
            <person name="Lima N.C."/>
            <person name="Parody-Merino A.M."/>
            <person name="Battley P.F."/>
            <person name="Fidler A.E."/>
            <person name="Prosdocimi F."/>
        </authorList>
    </citation>
    <scope>NUCLEOTIDE SEQUENCE [LARGE SCALE GENOMIC DNA]</scope>
</reference>
<protein>
    <submittedName>
        <fullName evidence="1">Rna-directed dna polymerase from mobile element jockey-like</fullName>
    </submittedName>
</protein>
<keyword evidence="1" id="KW-0808">Transferase</keyword>
<gene>
    <name evidence="1" type="ORF">llap_20890</name>
</gene>
<keyword evidence="2" id="KW-1185">Reference proteome</keyword>
<keyword evidence="1" id="KW-0695">RNA-directed DNA polymerase</keyword>
<accession>A0A2I0T4U0</accession>
<name>A0A2I0T4U0_LIMLA</name>
<dbReference type="Proteomes" id="UP000233556">
    <property type="component" value="Unassembled WGS sequence"/>
</dbReference>
<organism evidence="1 2">
    <name type="scientific">Limosa lapponica baueri</name>
    <dbReference type="NCBI Taxonomy" id="1758121"/>
    <lineage>
        <taxon>Eukaryota</taxon>
        <taxon>Metazoa</taxon>
        <taxon>Chordata</taxon>
        <taxon>Craniata</taxon>
        <taxon>Vertebrata</taxon>
        <taxon>Euteleostomi</taxon>
        <taxon>Archelosauria</taxon>
        <taxon>Archosauria</taxon>
        <taxon>Dinosauria</taxon>
        <taxon>Saurischia</taxon>
        <taxon>Theropoda</taxon>
        <taxon>Coelurosauria</taxon>
        <taxon>Aves</taxon>
        <taxon>Neognathae</taxon>
        <taxon>Neoaves</taxon>
        <taxon>Charadriiformes</taxon>
        <taxon>Scolopacidae</taxon>
        <taxon>Limosa</taxon>
    </lineage>
</organism>
<evidence type="ECO:0000313" key="1">
    <source>
        <dbReference type="EMBL" id="PKU28807.1"/>
    </source>
</evidence>
<dbReference type="AlphaFoldDB" id="A0A2I0T4U0"/>